<comment type="caution">
    <text evidence="2">The sequence shown here is derived from an EMBL/GenBank/DDBJ whole genome shotgun (WGS) entry which is preliminary data.</text>
</comment>
<keyword evidence="3" id="KW-1185">Reference proteome</keyword>
<evidence type="ECO:0000313" key="3">
    <source>
        <dbReference type="Proteomes" id="UP001144352"/>
    </source>
</evidence>
<dbReference type="PANTHER" id="PTHR34606:SF15">
    <property type="entry name" value="BON DOMAIN-CONTAINING PROTEIN"/>
    <property type="match status" value="1"/>
</dbReference>
<dbReference type="PROSITE" id="PS50914">
    <property type="entry name" value="BON"/>
    <property type="match status" value="3"/>
</dbReference>
<dbReference type="PANTHER" id="PTHR34606">
    <property type="entry name" value="BON DOMAIN-CONTAINING PROTEIN"/>
    <property type="match status" value="1"/>
</dbReference>
<gene>
    <name evidence="2" type="ORF">GHYDROH2_19610</name>
</gene>
<evidence type="ECO:0000313" key="2">
    <source>
        <dbReference type="EMBL" id="GLI38460.1"/>
    </source>
</evidence>
<name>A0A9W6LCZ0_9BACT</name>
<evidence type="ECO:0000259" key="1">
    <source>
        <dbReference type="PROSITE" id="PS50914"/>
    </source>
</evidence>
<dbReference type="InterPro" id="IPR051686">
    <property type="entry name" value="Lipoprotein_DolP"/>
</dbReference>
<dbReference type="AlphaFoldDB" id="A0A9W6LCZ0"/>
<dbReference type="RefSeq" id="WP_214186441.1">
    <property type="nucleotide sequence ID" value="NZ_BSDS01000001.1"/>
</dbReference>
<dbReference type="InterPro" id="IPR007055">
    <property type="entry name" value="BON_dom"/>
</dbReference>
<protein>
    <submittedName>
        <fullName evidence="2">BON domain-containing protein</fullName>
    </submittedName>
</protein>
<dbReference type="EMBL" id="BSDS01000001">
    <property type="protein sequence ID" value="GLI38460.1"/>
    <property type="molecule type" value="Genomic_DNA"/>
</dbReference>
<dbReference type="Pfam" id="PF04972">
    <property type="entry name" value="BON"/>
    <property type="match status" value="3"/>
</dbReference>
<feature type="domain" description="BON" evidence="1">
    <location>
        <begin position="3"/>
        <end position="73"/>
    </location>
</feature>
<sequence>MKPTEEMLRRMEAAFEREPRINLHAYPLQMEIDDGILTLEGVTESVAAKKLALELAAAEPGVAGIVDRLRVEPAETMEDADIRNHVCDAFVQEPAFADYAIRAFSFGTWETVRSAPREPTGVMEVEVADGIVTLNGTVGSLSHKRLAGVLAWWVPGSRDVVNGLEVSPPEEDNDDEVIDAVRLVLEKDPFVNASQIRVSCRDCVVTLEGVVPKPKEKEMAEADTWYVFGVDRVVNRLEVRE</sequence>
<organism evidence="2 3">
    <name type="scientific">Geobacter hydrogenophilus</name>
    <dbReference type="NCBI Taxonomy" id="40983"/>
    <lineage>
        <taxon>Bacteria</taxon>
        <taxon>Pseudomonadati</taxon>
        <taxon>Thermodesulfobacteriota</taxon>
        <taxon>Desulfuromonadia</taxon>
        <taxon>Geobacterales</taxon>
        <taxon>Geobacteraceae</taxon>
        <taxon>Geobacter</taxon>
    </lineage>
</organism>
<proteinExistence type="predicted"/>
<feature type="domain" description="BON" evidence="1">
    <location>
        <begin position="97"/>
        <end position="168"/>
    </location>
</feature>
<dbReference type="Proteomes" id="UP001144352">
    <property type="component" value="Unassembled WGS sequence"/>
</dbReference>
<feature type="domain" description="BON" evidence="1">
    <location>
        <begin position="173"/>
        <end position="241"/>
    </location>
</feature>
<dbReference type="Gene3D" id="3.30.1340.30">
    <property type="match status" value="3"/>
</dbReference>
<accession>A0A9W6LCZ0</accession>
<reference evidence="2" key="1">
    <citation type="submission" date="2022-12" db="EMBL/GenBank/DDBJ databases">
        <title>Reference genome sequencing for broad-spectrum identification of bacterial and archaeal isolates by mass spectrometry.</title>
        <authorList>
            <person name="Sekiguchi Y."/>
            <person name="Tourlousse D.M."/>
        </authorList>
    </citation>
    <scope>NUCLEOTIDE SEQUENCE</scope>
    <source>
        <strain evidence="2">H2</strain>
    </source>
</reference>